<dbReference type="CDD" id="cd00086">
    <property type="entry name" value="homeodomain"/>
    <property type="match status" value="1"/>
</dbReference>
<gene>
    <name evidence="12" type="ORF">QJS04_geneDACA013924</name>
</gene>
<keyword evidence="5 8" id="KW-0371">Homeobox</keyword>
<comment type="subcellular location">
    <subcellularLocation>
        <location evidence="1 8 9">Nucleus</location>
    </subcellularLocation>
</comment>
<feature type="coiled-coil region" evidence="10">
    <location>
        <begin position="116"/>
        <end position="143"/>
    </location>
</feature>
<name>A0AAV9AYZ1_ACOGR</name>
<reference evidence="12" key="1">
    <citation type="journal article" date="2023" name="Nat. Commun.">
        <title>Diploid and tetraploid genomes of Acorus and the evolution of monocots.</title>
        <authorList>
            <person name="Ma L."/>
            <person name="Liu K.W."/>
            <person name="Li Z."/>
            <person name="Hsiao Y.Y."/>
            <person name="Qi Y."/>
            <person name="Fu T."/>
            <person name="Tang G.D."/>
            <person name="Zhang D."/>
            <person name="Sun W.H."/>
            <person name="Liu D.K."/>
            <person name="Li Y."/>
            <person name="Chen G.Z."/>
            <person name="Liu X.D."/>
            <person name="Liao X.Y."/>
            <person name="Jiang Y.T."/>
            <person name="Yu X."/>
            <person name="Hao Y."/>
            <person name="Huang J."/>
            <person name="Zhao X.W."/>
            <person name="Ke S."/>
            <person name="Chen Y.Y."/>
            <person name="Wu W.L."/>
            <person name="Hsu J.L."/>
            <person name="Lin Y.F."/>
            <person name="Huang M.D."/>
            <person name="Li C.Y."/>
            <person name="Huang L."/>
            <person name="Wang Z.W."/>
            <person name="Zhao X."/>
            <person name="Zhong W.Y."/>
            <person name="Peng D.H."/>
            <person name="Ahmad S."/>
            <person name="Lan S."/>
            <person name="Zhang J.S."/>
            <person name="Tsai W.C."/>
            <person name="Van de Peer Y."/>
            <person name="Liu Z.J."/>
        </authorList>
    </citation>
    <scope>NUCLEOTIDE SEQUENCE</scope>
    <source>
        <strain evidence="12">SCP</strain>
    </source>
</reference>
<evidence type="ECO:0000313" key="13">
    <source>
        <dbReference type="Proteomes" id="UP001179952"/>
    </source>
</evidence>
<dbReference type="PROSITE" id="PS00027">
    <property type="entry name" value="HOMEOBOX_1"/>
    <property type="match status" value="1"/>
</dbReference>
<dbReference type="InterPro" id="IPR003106">
    <property type="entry name" value="Leu_zip_homeo"/>
</dbReference>
<dbReference type="Pfam" id="PF00046">
    <property type="entry name" value="Homeodomain"/>
    <property type="match status" value="1"/>
</dbReference>
<dbReference type="Proteomes" id="UP001179952">
    <property type="component" value="Unassembled WGS sequence"/>
</dbReference>
<keyword evidence="7 8" id="KW-0539">Nucleus</keyword>
<keyword evidence="4 8" id="KW-0238">DNA-binding</keyword>
<comment type="similarity">
    <text evidence="2">Belongs to the HD-ZIP homeobox family. Class II subfamily.</text>
</comment>
<comment type="caution">
    <text evidence="12">The sequence shown here is derived from an EMBL/GenBank/DDBJ whole genome shotgun (WGS) entry which is preliminary data.</text>
</comment>
<evidence type="ECO:0000256" key="10">
    <source>
        <dbReference type="SAM" id="Coils"/>
    </source>
</evidence>
<dbReference type="InterPro" id="IPR017970">
    <property type="entry name" value="Homeobox_CS"/>
</dbReference>
<proteinExistence type="inferred from homology"/>
<keyword evidence="6" id="KW-0804">Transcription</keyword>
<accession>A0AAV9AYZ1</accession>
<dbReference type="AlphaFoldDB" id="A0AAV9AYZ1"/>
<keyword evidence="10" id="KW-0175">Coiled coil</keyword>
<evidence type="ECO:0000256" key="6">
    <source>
        <dbReference type="ARBA" id="ARBA00023163"/>
    </source>
</evidence>
<evidence type="ECO:0000256" key="5">
    <source>
        <dbReference type="ARBA" id="ARBA00023155"/>
    </source>
</evidence>
<evidence type="ECO:0000256" key="2">
    <source>
        <dbReference type="ARBA" id="ARBA00006074"/>
    </source>
</evidence>
<dbReference type="EMBL" id="JAUJYN010000006">
    <property type="protein sequence ID" value="KAK1269274.1"/>
    <property type="molecule type" value="Genomic_DNA"/>
</dbReference>
<dbReference type="InterPro" id="IPR001356">
    <property type="entry name" value="HD"/>
</dbReference>
<feature type="domain" description="Homeobox" evidence="11">
    <location>
        <begin position="50"/>
        <end position="110"/>
    </location>
</feature>
<feature type="DNA-binding region" description="Homeobox" evidence="8">
    <location>
        <begin position="52"/>
        <end position="111"/>
    </location>
</feature>
<sequence>MEEQTCHTWLGLGFGCRSEELYVQGRKDSEQKPPVKLQLLFPLETKSDEDEVPKKKFRLTREQTCLLEEKFREHNTLTLNQKQELAEQLNLQFRQVEVWFQNRKARTKLKQKEVHYEFLKKCCESLNEENRQLKRKVQELHSIKPSGWPYHEHLSKMAATLRVCPSCKRNSIAGDGKTNNSDGLESMRGR</sequence>
<keyword evidence="3" id="KW-0805">Transcription regulation</keyword>
<evidence type="ECO:0000256" key="7">
    <source>
        <dbReference type="ARBA" id="ARBA00023242"/>
    </source>
</evidence>
<dbReference type="Gene3D" id="1.10.10.60">
    <property type="entry name" value="Homeodomain-like"/>
    <property type="match status" value="1"/>
</dbReference>
<dbReference type="SUPFAM" id="SSF46689">
    <property type="entry name" value="Homeodomain-like"/>
    <property type="match status" value="1"/>
</dbReference>
<evidence type="ECO:0000259" key="11">
    <source>
        <dbReference type="PROSITE" id="PS50071"/>
    </source>
</evidence>
<evidence type="ECO:0000256" key="1">
    <source>
        <dbReference type="ARBA" id="ARBA00004123"/>
    </source>
</evidence>
<evidence type="ECO:0000313" key="12">
    <source>
        <dbReference type="EMBL" id="KAK1269274.1"/>
    </source>
</evidence>
<dbReference type="PANTHER" id="PTHR45714">
    <property type="entry name" value="HOMEOBOX-LEUCINE ZIPPER PROTEIN HAT14"/>
    <property type="match status" value="1"/>
</dbReference>
<dbReference type="GO" id="GO:0043565">
    <property type="term" value="F:sequence-specific DNA binding"/>
    <property type="evidence" value="ECO:0007669"/>
    <property type="project" value="InterPro"/>
</dbReference>
<dbReference type="SMART" id="SM00389">
    <property type="entry name" value="HOX"/>
    <property type="match status" value="1"/>
</dbReference>
<protein>
    <submittedName>
        <fullName evidence="12">Homeobox-leucine zipper protein HAT22</fullName>
    </submittedName>
</protein>
<dbReference type="InterPro" id="IPR050762">
    <property type="entry name" value="HD-ZIP_Homeobox_LZ_Class_II"/>
</dbReference>
<evidence type="ECO:0000256" key="8">
    <source>
        <dbReference type="PROSITE-ProRule" id="PRU00108"/>
    </source>
</evidence>
<evidence type="ECO:0000256" key="3">
    <source>
        <dbReference type="ARBA" id="ARBA00023015"/>
    </source>
</evidence>
<reference evidence="12" key="2">
    <citation type="submission" date="2023-06" db="EMBL/GenBank/DDBJ databases">
        <authorList>
            <person name="Ma L."/>
            <person name="Liu K.-W."/>
            <person name="Li Z."/>
            <person name="Hsiao Y.-Y."/>
            <person name="Qi Y."/>
            <person name="Fu T."/>
            <person name="Tang G."/>
            <person name="Zhang D."/>
            <person name="Sun W.-H."/>
            <person name="Liu D.-K."/>
            <person name="Li Y."/>
            <person name="Chen G.-Z."/>
            <person name="Liu X.-D."/>
            <person name="Liao X.-Y."/>
            <person name="Jiang Y.-T."/>
            <person name="Yu X."/>
            <person name="Hao Y."/>
            <person name="Huang J."/>
            <person name="Zhao X.-W."/>
            <person name="Ke S."/>
            <person name="Chen Y.-Y."/>
            <person name="Wu W.-L."/>
            <person name="Hsu J.-L."/>
            <person name="Lin Y.-F."/>
            <person name="Huang M.-D."/>
            <person name="Li C.-Y."/>
            <person name="Huang L."/>
            <person name="Wang Z.-W."/>
            <person name="Zhao X."/>
            <person name="Zhong W.-Y."/>
            <person name="Peng D.-H."/>
            <person name="Ahmad S."/>
            <person name="Lan S."/>
            <person name="Zhang J.-S."/>
            <person name="Tsai W.-C."/>
            <person name="Van De Peer Y."/>
            <person name="Liu Z.-J."/>
        </authorList>
    </citation>
    <scope>NUCLEOTIDE SEQUENCE</scope>
    <source>
        <strain evidence="12">SCP</strain>
        <tissue evidence="12">Leaves</tissue>
    </source>
</reference>
<dbReference type="PANTHER" id="PTHR45714:SF34">
    <property type="entry name" value="HOMEOBOX-LEUCINE ZIPPER PROTEIN HAT9"/>
    <property type="match status" value="1"/>
</dbReference>
<organism evidence="12 13">
    <name type="scientific">Acorus gramineus</name>
    <name type="common">Dwarf sweet flag</name>
    <dbReference type="NCBI Taxonomy" id="55184"/>
    <lineage>
        <taxon>Eukaryota</taxon>
        <taxon>Viridiplantae</taxon>
        <taxon>Streptophyta</taxon>
        <taxon>Embryophyta</taxon>
        <taxon>Tracheophyta</taxon>
        <taxon>Spermatophyta</taxon>
        <taxon>Magnoliopsida</taxon>
        <taxon>Liliopsida</taxon>
        <taxon>Acoraceae</taxon>
        <taxon>Acorus</taxon>
    </lineage>
</organism>
<dbReference type="PROSITE" id="PS50071">
    <property type="entry name" value="HOMEOBOX_2"/>
    <property type="match status" value="1"/>
</dbReference>
<evidence type="ECO:0000256" key="4">
    <source>
        <dbReference type="ARBA" id="ARBA00023125"/>
    </source>
</evidence>
<keyword evidence="13" id="KW-1185">Reference proteome</keyword>
<dbReference type="SMART" id="SM00340">
    <property type="entry name" value="HALZ"/>
    <property type="match status" value="1"/>
</dbReference>
<evidence type="ECO:0000256" key="9">
    <source>
        <dbReference type="RuleBase" id="RU000682"/>
    </source>
</evidence>
<dbReference type="InterPro" id="IPR009057">
    <property type="entry name" value="Homeodomain-like_sf"/>
</dbReference>
<dbReference type="GO" id="GO:0000981">
    <property type="term" value="F:DNA-binding transcription factor activity, RNA polymerase II-specific"/>
    <property type="evidence" value="ECO:0007669"/>
    <property type="project" value="InterPro"/>
</dbReference>
<dbReference type="GO" id="GO:0005634">
    <property type="term" value="C:nucleus"/>
    <property type="evidence" value="ECO:0007669"/>
    <property type="project" value="UniProtKB-SubCell"/>
</dbReference>